<keyword evidence="1" id="KW-0677">Repeat</keyword>
<dbReference type="SUPFAM" id="SSF57783">
    <property type="entry name" value="Zinc beta-ribbon"/>
    <property type="match status" value="1"/>
</dbReference>
<accession>A0AA36IEI6</accession>
<dbReference type="GO" id="GO:0017025">
    <property type="term" value="F:TBP-class protein binding"/>
    <property type="evidence" value="ECO:0007669"/>
    <property type="project" value="TreeGrafter"/>
</dbReference>
<dbReference type="Pfam" id="PF08271">
    <property type="entry name" value="Zn_Ribbon_TF"/>
    <property type="match status" value="1"/>
</dbReference>
<dbReference type="SUPFAM" id="SSF47954">
    <property type="entry name" value="Cyclin-like"/>
    <property type="match status" value="2"/>
</dbReference>
<dbReference type="CDD" id="cd00043">
    <property type="entry name" value="CYCLIN_SF"/>
    <property type="match status" value="1"/>
</dbReference>
<evidence type="ECO:0000256" key="2">
    <source>
        <dbReference type="ARBA" id="ARBA00023015"/>
    </source>
</evidence>
<protein>
    <recommendedName>
        <fullName evidence="4">General transcription factor TFIIB</fullName>
    </recommendedName>
</protein>
<dbReference type="AlphaFoldDB" id="A0AA36IEI6"/>
<dbReference type="PRINTS" id="PR00685">
    <property type="entry name" value="TIFACTORIIB"/>
</dbReference>
<dbReference type="InterPro" id="IPR000812">
    <property type="entry name" value="TFIIB"/>
</dbReference>
<evidence type="ECO:0000313" key="7">
    <source>
        <dbReference type="EMBL" id="CAJ1384784.1"/>
    </source>
</evidence>
<name>A0AA36IEI6_9DINO</name>
<dbReference type="Gene3D" id="1.10.472.10">
    <property type="entry name" value="Cyclin-like"/>
    <property type="match status" value="1"/>
</dbReference>
<evidence type="ECO:0000256" key="1">
    <source>
        <dbReference type="ARBA" id="ARBA00022737"/>
    </source>
</evidence>
<dbReference type="PROSITE" id="PS51134">
    <property type="entry name" value="ZF_TFIIB"/>
    <property type="match status" value="1"/>
</dbReference>
<dbReference type="InterPro" id="IPR036915">
    <property type="entry name" value="Cyclin-like_sf"/>
</dbReference>
<dbReference type="GO" id="GO:0005634">
    <property type="term" value="C:nucleus"/>
    <property type="evidence" value="ECO:0007669"/>
    <property type="project" value="TreeGrafter"/>
</dbReference>
<gene>
    <name evidence="7" type="ORF">EVOR1521_LOCUS11572</name>
</gene>
<evidence type="ECO:0000259" key="6">
    <source>
        <dbReference type="PROSITE" id="PS51134"/>
    </source>
</evidence>
<dbReference type="EMBL" id="CAUJNA010001153">
    <property type="protein sequence ID" value="CAJ1384784.1"/>
    <property type="molecule type" value="Genomic_DNA"/>
</dbReference>
<dbReference type="Gene3D" id="1.10.472.170">
    <property type="match status" value="1"/>
</dbReference>
<keyword evidence="3" id="KW-0804">Transcription</keyword>
<dbReference type="GO" id="GO:0070897">
    <property type="term" value="P:transcription preinitiation complex assembly"/>
    <property type="evidence" value="ECO:0007669"/>
    <property type="project" value="InterPro"/>
</dbReference>
<evidence type="ECO:0000256" key="4">
    <source>
        <dbReference type="ARBA" id="ARBA00031706"/>
    </source>
</evidence>
<feature type="domain" description="TFIIB-type" evidence="6">
    <location>
        <begin position="7"/>
        <end position="40"/>
    </location>
</feature>
<comment type="caution">
    <text evidence="7">The sequence shown here is derived from an EMBL/GenBank/DDBJ whole genome shotgun (WGS) entry which is preliminary data.</text>
</comment>
<proteinExistence type="predicted"/>
<dbReference type="GO" id="GO:0097550">
    <property type="term" value="C:transcription preinitiation complex"/>
    <property type="evidence" value="ECO:0007669"/>
    <property type="project" value="TreeGrafter"/>
</dbReference>
<evidence type="ECO:0000256" key="3">
    <source>
        <dbReference type="ARBA" id="ARBA00023163"/>
    </source>
</evidence>
<keyword evidence="5" id="KW-0863">Zinc-finger</keyword>
<keyword evidence="8" id="KW-1185">Reference proteome</keyword>
<dbReference type="PANTHER" id="PTHR11618:SF13">
    <property type="entry name" value="TRANSCRIPTION INITIATION FACTOR IIB"/>
    <property type="match status" value="1"/>
</dbReference>
<evidence type="ECO:0000313" key="8">
    <source>
        <dbReference type="Proteomes" id="UP001178507"/>
    </source>
</evidence>
<organism evidence="7 8">
    <name type="scientific">Effrenium voratum</name>
    <dbReference type="NCBI Taxonomy" id="2562239"/>
    <lineage>
        <taxon>Eukaryota</taxon>
        <taxon>Sar</taxon>
        <taxon>Alveolata</taxon>
        <taxon>Dinophyceae</taxon>
        <taxon>Suessiales</taxon>
        <taxon>Symbiodiniaceae</taxon>
        <taxon>Effrenium</taxon>
    </lineage>
</organism>
<keyword evidence="2" id="KW-0805">Transcription regulation</keyword>
<dbReference type="Proteomes" id="UP001178507">
    <property type="component" value="Unassembled WGS sequence"/>
</dbReference>
<sequence>MTEIAINPRNACQYCKGSAEVTVDASQGCVICTGCGLVLEDHCFDDGREWRVFAADGVDSQAPARERADATTGIDELTGEVGGTTLMGAGPAVMRMQTLTRRAQNANAPELTEQQKQEKQIQQYTDKAREVAQRLNLGEEVVNRCTTLMQELAEKNKLKSHMKVPFFCALVEMACREEGITKTVHDLAQANSGAFAMKAEVELLQVQPLEGRALRANFKAPQATKVLAKSLAFDGVQVTLAPLQRLPGSNEATCMVTWQGAREAHAGQIEEHLRKQVDELNQAKHEEKIAKNIAKQSQLLCIDLGRTRTRISSVEEDLAKRYVARLGLAAQVVAPAMHIANQALQHDFVKQGKGLLEHSLAAAAMASAIFIVAWLLDAEIKPRLADVATVVKVSEGSVQTAYRQMREQIRKLLPKGFVIQHKLGVEGLPKLEEKTRKRSADLM</sequence>
<evidence type="ECO:0000256" key="5">
    <source>
        <dbReference type="PROSITE-ProRule" id="PRU00469"/>
    </source>
</evidence>
<keyword evidence="5" id="KW-0479">Metal-binding</keyword>
<dbReference type="InterPro" id="IPR013137">
    <property type="entry name" value="Znf_TFIIB"/>
</dbReference>
<reference evidence="7" key="1">
    <citation type="submission" date="2023-08" db="EMBL/GenBank/DDBJ databases">
        <authorList>
            <person name="Chen Y."/>
            <person name="Shah S."/>
            <person name="Dougan E. K."/>
            <person name="Thang M."/>
            <person name="Chan C."/>
        </authorList>
    </citation>
    <scope>NUCLEOTIDE SEQUENCE</scope>
</reference>
<dbReference type="GO" id="GO:0008270">
    <property type="term" value="F:zinc ion binding"/>
    <property type="evidence" value="ECO:0007669"/>
    <property type="project" value="UniProtKB-KW"/>
</dbReference>
<keyword evidence="5" id="KW-0862">Zinc</keyword>
<dbReference type="PANTHER" id="PTHR11618">
    <property type="entry name" value="TRANSCRIPTION INITIATION FACTOR IIB-RELATED"/>
    <property type="match status" value="1"/>
</dbReference>